<protein>
    <recommendedName>
        <fullName evidence="1">Reverse transcriptase Ty1/copia-type domain-containing protein</fullName>
    </recommendedName>
</protein>
<dbReference type="PANTHER" id="PTHR11439:SF483">
    <property type="entry name" value="PEPTIDE SYNTHASE GLIP-LIKE, PUTATIVE (AFU_ORTHOLOGUE AFUA_3G12920)-RELATED"/>
    <property type="match status" value="1"/>
</dbReference>
<feature type="domain" description="Reverse transcriptase Ty1/copia-type" evidence="1">
    <location>
        <begin position="94"/>
        <end position="206"/>
    </location>
</feature>
<proteinExistence type="predicted"/>
<dbReference type="InterPro" id="IPR013103">
    <property type="entry name" value="RVT_2"/>
</dbReference>
<comment type="caution">
    <text evidence="2">The sequence shown here is derived from an EMBL/GenBank/DDBJ whole genome shotgun (WGS) entry which is preliminary data.</text>
</comment>
<evidence type="ECO:0000313" key="3">
    <source>
        <dbReference type="Proteomes" id="UP000006174"/>
    </source>
</evidence>
<dbReference type="STRING" id="1128400.I2FW28"/>
<dbReference type="PANTHER" id="PTHR11439">
    <property type="entry name" value="GAG-POL-RELATED RETROTRANSPOSON"/>
    <property type="match status" value="1"/>
</dbReference>
<dbReference type="AlphaFoldDB" id="I2FW28"/>
<dbReference type="OMA" id="CVETHAS"/>
<evidence type="ECO:0000259" key="1">
    <source>
        <dbReference type="Pfam" id="PF07727"/>
    </source>
</evidence>
<dbReference type="Pfam" id="PF07727">
    <property type="entry name" value="RVT_2"/>
    <property type="match status" value="1"/>
</dbReference>
<dbReference type="Proteomes" id="UP000006174">
    <property type="component" value="Unassembled WGS sequence"/>
</dbReference>
<organism evidence="2 3">
    <name type="scientific">Ustilago hordei</name>
    <name type="common">Barley covered smut fungus</name>
    <dbReference type="NCBI Taxonomy" id="120017"/>
    <lineage>
        <taxon>Eukaryota</taxon>
        <taxon>Fungi</taxon>
        <taxon>Dikarya</taxon>
        <taxon>Basidiomycota</taxon>
        <taxon>Ustilaginomycotina</taxon>
        <taxon>Ustilaginomycetes</taxon>
        <taxon>Ustilaginales</taxon>
        <taxon>Ustilaginaceae</taxon>
        <taxon>Ustilago</taxon>
    </lineage>
</organism>
<reference evidence="2 3" key="1">
    <citation type="journal article" date="2012" name="Plant Cell">
        <title>Genome comparison of barley and maize smut fungi reveals targeted loss of RNA silencing components and species-specific presence of transposable elements.</title>
        <authorList>
            <person name="Laurie J.D."/>
            <person name="Ali S."/>
            <person name="Linning R."/>
            <person name="Mannhaupt G."/>
            <person name="Wong P."/>
            <person name="Gueldener U."/>
            <person name="Muensterkoetter M."/>
            <person name="Moore R."/>
            <person name="Kahmann R."/>
            <person name="Bakkeren G."/>
            <person name="Schirawski J."/>
        </authorList>
    </citation>
    <scope>NUCLEOTIDE SEQUENCE [LARGE SCALE GENOMIC DNA]</scope>
    <source>
        <strain evidence="3">Uh4875-4</strain>
    </source>
</reference>
<evidence type="ECO:0000313" key="2">
    <source>
        <dbReference type="EMBL" id="CCF51121.1"/>
    </source>
</evidence>
<dbReference type="eggNOG" id="KOG0017">
    <property type="taxonomic scope" value="Eukaryota"/>
</dbReference>
<sequence length="401" mass="44434">MESPNCQDLLSYMAFAATCVETHASTISNHHLNHMVFATTVMDGTALVASSQQICNADGILLEPLSLSEAKARDDWNKWYEAMVTEMASMTKMDVFELADIPTDDKLIGVCWVFKLKLDGQQRATWYKACLVTQGYAQHQGLDYNQTFSPVVHLQAIYMLLTLAHQYSLYVIQLDINTVFLNGRIDKDVYVWIPPLFEAKVTEGSVSHIIGLSVHYEHEKCTLSIDQSGYIEGVLEKFGMSEAWLASTPVTEPINSLKPQEGEVASAEEVCHYASLVGSLLWIAQGSRPDITFAIGRCAWFVANLSGEHLTAAKCILRYLKETIQVSLSATGPVGGQILTGWADSDWAGSRECRRSTSRYVFTIDRLVCVMGLDVQKAGRSSKSYEGSVGIKESGRSWDLQ</sequence>
<name>I2FW28_USTHO</name>
<dbReference type="OrthoDB" id="3344688at2759"/>
<accession>I2FW28</accession>
<gene>
    <name evidence="2" type="ORF">UHOR_14792</name>
</gene>
<keyword evidence="3" id="KW-1185">Reference proteome</keyword>
<dbReference type="HOGENOM" id="CLU_687349_0_0_1"/>
<dbReference type="EMBL" id="CAGI01000161">
    <property type="protein sequence ID" value="CCF51121.1"/>
    <property type="molecule type" value="Genomic_DNA"/>
</dbReference>